<dbReference type="Proteomes" id="UP001519287">
    <property type="component" value="Unassembled WGS sequence"/>
</dbReference>
<dbReference type="SUPFAM" id="SSF55729">
    <property type="entry name" value="Acyl-CoA N-acyltransferases (Nat)"/>
    <property type="match status" value="1"/>
</dbReference>
<sequence length="175" mass="20222">MSEIEIRWACINDCHDLSIVHLESYRAAYRGIMPDDFLNKMTLEDRSLHVQNLLKTSAKRIAILRVDGATIGYAEVGKCEDKDLDETWVEIFAIYLLKEYSGRGFGSHLMGWVLDKVLELGHSRASLWVLKENTDAIKFYEKLDFKSDGTERVIKRGKTLVQMRFQKLISNNSIY</sequence>
<proteinExistence type="predicted"/>
<evidence type="ECO:0000313" key="3">
    <source>
        <dbReference type="Proteomes" id="UP001519287"/>
    </source>
</evidence>
<name>A0ABS4J9Z9_9BACL</name>
<dbReference type="RefSeq" id="WP_209979363.1">
    <property type="nucleotide sequence ID" value="NZ_JAGGLB010000054.1"/>
</dbReference>
<organism evidence="2 3">
    <name type="scientific">Paenibacillus eucommiae</name>
    <dbReference type="NCBI Taxonomy" id="1355755"/>
    <lineage>
        <taxon>Bacteria</taxon>
        <taxon>Bacillati</taxon>
        <taxon>Bacillota</taxon>
        <taxon>Bacilli</taxon>
        <taxon>Bacillales</taxon>
        <taxon>Paenibacillaceae</taxon>
        <taxon>Paenibacillus</taxon>
    </lineage>
</organism>
<dbReference type="EMBL" id="JAGGLB010000054">
    <property type="protein sequence ID" value="MBP1996684.1"/>
    <property type="molecule type" value="Genomic_DNA"/>
</dbReference>
<protein>
    <submittedName>
        <fullName evidence="2">GNAT superfamily N-acetyltransferase</fullName>
    </submittedName>
</protein>
<dbReference type="InterPro" id="IPR000182">
    <property type="entry name" value="GNAT_dom"/>
</dbReference>
<accession>A0ABS4J9Z9</accession>
<evidence type="ECO:0000313" key="2">
    <source>
        <dbReference type="EMBL" id="MBP1996684.1"/>
    </source>
</evidence>
<dbReference type="InterPro" id="IPR016181">
    <property type="entry name" value="Acyl_CoA_acyltransferase"/>
</dbReference>
<dbReference type="CDD" id="cd04301">
    <property type="entry name" value="NAT_SF"/>
    <property type="match status" value="1"/>
</dbReference>
<gene>
    <name evidence="2" type="ORF">J2Z66_008332</name>
</gene>
<dbReference type="Pfam" id="PF00583">
    <property type="entry name" value="Acetyltransf_1"/>
    <property type="match status" value="1"/>
</dbReference>
<comment type="caution">
    <text evidence="2">The sequence shown here is derived from an EMBL/GenBank/DDBJ whole genome shotgun (WGS) entry which is preliminary data.</text>
</comment>
<feature type="domain" description="N-acetyltransferase" evidence="1">
    <location>
        <begin position="4"/>
        <end position="166"/>
    </location>
</feature>
<dbReference type="Gene3D" id="3.40.630.30">
    <property type="match status" value="1"/>
</dbReference>
<keyword evidence="3" id="KW-1185">Reference proteome</keyword>
<evidence type="ECO:0000259" key="1">
    <source>
        <dbReference type="PROSITE" id="PS51186"/>
    </source>
</evidence>
<dbReference type="InterPro" id="IPR050276">
    <property type="entry name" value="MshD_Acetyltransferase"/>
</dbReference>
<reference evidence="2 3" key="1">
    <citation type="submission" date="2021-03" db="EMBL/GenBank/DDBJ databases">
        <title>Genomic Encyclopedia of Type Strains, Phase IV (KMG-IV): sequencing the most valuable type-strain genomes for metagenomic binning, comparative biology and taxonomic classification.</title>
        <authorList>
            <person name="Goeker M."/>
        </authorList>
    </citation>
    <scope>NUCLEOTIDE SEQUENCE [LARGE SCALE GENOMIC DNA]</scope>
    <source>
        <strain evidence="2 3">DSM 26048</strain>
    </source>
</reference>
<dbReference type="PANTHER" id="PTHR43617">
    <property type="entry name" value="L-AMINO ACID N-ACETYLTRANSFERASE"/>
    <property type="match status" value="1"/>
</dbReference>
<dbReference type="PROSITE" id="PS51186">
    <property type="entry name" value="GNAT"/>
    <property type="match status" value="1"/>
</dbReference>